<organism evidence="2 3">
    <name type="scientific">Oculimacula yallundae</name>
    <dbReference type="NCBI Taxonomy" id="86028"/>
    <lineage>
        <taxon>Eukaryota</taxon>
        <taxon>Fungi</taxon>
        <taxon>Dikarya</taxon>
        <taxon>Ascomycota</taxon>
        <taxon>Pezizomycotina</taxon>
        <taxon>Leotiomycetes</taxon>
        <taxon>Helotiales</taxon>
        <taxon>Ploettnerulaceae</taxon>
        <taxon>Oculimacula</taxon>
    </lineage>
</organism>
<evidence type="ECO:0000256" key="1">
    <source>
        <dbReference type="SAM" id="MobiDB-lite"/>
    </source>
</evidence>
<feature type="compositionally biased region" description="Polar residues" evidence="1">
    <location>
        <begin position="113"/>
        <end position="124"/>
    </location>
</feature>
<accession>A0ABR4CS42</accession>
<dbReference type="Pfam" id="PF00300">
    <property type="entry name" value="His_Phos_1"/>
    <property type="match status" value="1"/>
</dbReference>
<comment type="caution">
    <text evidence="2">The sequence shown here is derived from an EMBL/GenBank/DDBJ whole genome shotgun (WGS) entry which is preliminary data.</text>
</comment>
<dbReference type="EMBL" id="JAZHXI010000004">
    <property type="protein sequence ID" value="KAL2072770.1"/>
    <property type="molecule type" value="Genomic_DNA"/>
</dbReference>
<evidence type="ECO:0000313" key="3">
    <source>
        <dbReference type="Proteomes" id="UP001595075"/>
    </source>
</evidence>
<sequence>MPEQLSNHGISLKMGITSTEEANTAPDQSTFILQGLPLRPPVAIALQSHRRAHSKPYITIKPIKQQMEAFPYPQARLGSRPEQAINNHVPHRRNISEPLTNRPMLSRRVSADPQHTATSNSVNSERAPLLSRSASVDNAHMASEIGATGFYGTLQPVADAGSAPGETGGLGNSTSNTGPKIIVHCIRHAKAYHNLPIPGASKEVSRAAVRALHDPSITPHGHTQCARLAMSLPFSPSNITHILSSPSRRCIQTARLSVGDLVSSASCSSKARKLPIVLWNDLKELGRIPCNNGSKIEVLKEEFKDLDLVCDYLDEGWEEVNLHDRQLTAVDIAMKLRIDIRNLATTALEHNHVNAHGNIEIMIFSHGGLLGILAGHDIPQCNMWRNAQHMEFSMPMPDPSPSLPQDYFQAMLPEPNPMPEFVIKSVTTTPRIRCFNCPSVAKLRESGWKEEELALLPTETEPMDLKTENMHGSKLVGKLWSLYHGFMSMLNDAREGRRESQPQVTVM</sequence>
<feature type="region of interest" description="Disordered" evidence="1">
    <location>
        <begin position="93"/>
        <end position="135"/>
    </location>
</feature>
<protein>
    <submittedName>
        <fullName evidence="2">Uncharacterized protein</fullName>
    </submittedName>
</protein>
<name>A0ABR4CS42_9HELO</name>
<reference evidence="2 3" key="1">
    <citation type="journal article" date="2024" name="Commun. Biol.">
        <title>Comparative genomic analysis of thermophilic fungi reveals convergent evolutionary adaptations and gene losses.</title>
        <authorList>
            <person name="Steindorff A.S."/>
            <person name="Aguilar-Pontes M.V."/>
            <person name="Robinson A.J."/>
            <person name="Andreopoulos B."/>
            <person name="LaButti K."/>
            <person name="Kuo A."/>
            <person name="Mondo S."/>
            <person name="Riley R."/>
            <person name="Otillar R."/>
            <person name="Haridas S."/>
            <person name="Lipzen A."/>
            <person name="Grimwood J."/>
            <person name="Schmutz J."/>
            <person name="Clum A."/>
            <person name="Reid I.D."/>
            <person name="Moisan M.C."/>
            <person name="Butler G."/>
            <person name="Nguyen T.T.M."/>
            <person name="Dewar K."/>
            <person name="Conant G."/>
            <person name="Drula E."/>
            <person name="Henrissat B."/>
            <person name="Hansel C."/>
            <person name="Singer S."/>
            <person name="Hutchinson M.I."/>
            <person name="de Vries R.P."/>
            <person name="Natvig D.O."/>
            <person name="Powell A.J."/>
            <person name="Tsang A."/>
            <person name="Grigoriev I.V."/>
        </authorList>
    </citation>
    <scope>NUCLEOTIDE SEQUENCE [LARGE SCALE GENOMIC DNA]</scope>
    <source>
        <strain evidence="2 3">CBS 494.80</strain>
    </source>
</reference>
<dbReference type="Gene3D" id="3.40.50.1240">
    <property type="entry name" value="Phosphoglycerate mutase-like"/>
    <property type="match status" value="1"/>
</dbReference>
<dbReference type="CDD" id="cd07067">
    <property type="entry name" value="HP_PGM_like"/>
    <property type="match status" value="1"/>
</dbReference>
<dbReference type="SMART" id="SM00855">
    <property type="entry name" value="PGAM"/>
    <property type="match status" value="1"/>
</dbReference>
<dbReference type="InterPro" id="IPR013078">
    <property type="entry name" value="His_Pase_superF_clade-1"/>
</dbReference>
<gene>
    <name evidence="2" type="ORF">VTL71DRAFT_12113</name>
</gene>
<dbReference type="InterPro" id="IPR029033">
    <property type="entry name" value="His_PPase_superfam"/>
</dbReference>
<dbReference type="Proteomes" id="UP001595075">
    <property type="component" value="Unassembled WGS sequence"/>
</dbReference>
<dbReference type="SUPFAM" id="SSF53254">
    <property type="entry name" value="Phosphoglycerate mutase-like"/>
    <property type="match status" value="1"/>
</dbReference>
<keyword evidence="3" id="KW-1185">Reference proteome</keyword>
<proteinExistence type="predicted"/>
<evidence type="ECO:0000313" key="2">
    <source>
        <dbReference type="EMBL" id="KAL2072770.1"/>
    </source>
</evidence>